<gene>
    <name evidence="16" type="ORF">DIZ79_14715</name>
</gene>
<dbReference type="Gene3D" id="3.30.310.50">
    <property type="entry name" value="Alpha-D-phosphohexomutase, C-terminal domain"/>
    <property type="match status" value="1"/>
</dbReference>
<keyword evidence="11" id="KW-1133">Transmembrane helix</keyword>
<dbReference type="Pfam" id="PF02880">
    <property type="entry name" value="PGM_PMM_III"/>
    <property type="match status" value="1"/>
</dbReference>
<accession>A0A370DV71</accession>
<dbReference type="InterPro" id="IPR016055">
    <property type="entry name" value="A-D-PHexomutase_a/b/a-I/II/III"/>
</dbReference>
<evidence type="ECO:0000256" key="3">
    <source>
        <dbReference type="ARBA" id="ARBA00004699"/>
    </source>
</evidence>
<dbReference type="CDD" id="cd03089">
    <property type="entry name" value="PMM_PGM"/>
    <property type="match status" value="1"/>
</dbReference>
<feature type="domain" description="Alpha-D-phosphohexomutase C-terminal" evidence="12">
    <location>
        <begin position="738"/>
        <end position="790"/>
    </location>
</feature>
<dbReference type="Proteomes" id="UP000255508">
    <property type="component" value="Unassembled WGS sequence"/>
</dbReference>
<comment type="pathway">
    <text evidence="3">Nucleotide-sugar biosynthesis; GDP-alpha-D-mannose biosynthesis; alpha-D-mannose 1-phosphate from D-fructose 6-phosphate: step 2/2.</text>
</comment>
<keyword evidence="8" id="KW-0460">Magnesium</keyword>
<name>A0A370DV71_9GAMM</name>
<dbReference type="PANTHER" id="PTHR43771">
    <property type="entry name" value="PHOSPHOMANNOMUTASE"/>
    <property type="match status" value="1"/>
</dbReference>
<dbReference type="PRINTS" id="PR00509">
    <property type="entry name" value="PGMPMM"/>
</dbReference>
<dbReference type="AlphaFoldDB" id="A0A370DV71"/>
<evidence type="ECO:0000256" key="10">
    <source>
        <dbReference type="SAM" id="MobiDB-lite"/>
    </source>
</evidence>
<dbReference type="GO" id="GO:0000287">
    <property type="term" value="F:magnesium ion binding"/>
    <property type="evidence" value="ECO:0007669"/>
    <property type="project" value="InterPro"/>
</dbReference>
<evidence type="ECO:0000256" key="6">
    <source>
        <dbReference type="ARBA" id="ARBA00022553"/>
    </source>
</evidence>
<evidence type="ECO:0000259" key="14">
    <source>
        <dbReference type="Pfam" id="PF02879"/>
    </source>
</evidence>
<dbReference type="SUPFAM" id="SSF53738">
    <property type="entry name" value="Phosphoglucomutase, first 3 domains"/>
    <property type="match status" value="3"/>
</dbReference>
<dbReference type="PROSITE" id="PS00710">
    <property type="entry name" value="PGM_PMM"/>
    <property type="match status" value="1"/>
</dbReference>
<comment type="similarity">
    <text evidence="4">Belongs to the phosphohexose mutase family.</text>
</comment>
<feature type="region of interest" description="Disordered" evidence="10">
    <location>
        <begin position="1"/>
        <end position="20"/>
    </location>
</feature>
<dbReference type="InterPro" id="IPR005846">
    <property type="entry name" value="A-D-PHexomutase_a/b/a-III"/>
</dbReference>
<organism evidence="16 17">
    <name type="scientific">endosymbiont of Lamellibrachia luymesi</name>
    <dbReference type="NCBI Taxonomy" id="2200907"/>
    <lineage>
        <taxon>Bacteria</taxon>
        <taxon>Pseudomonadati</taxon>
        <taxon>Pseudomonadota</taxon>
        <taxon>Gammaproteobacteria</taxon>
        <taxon>sulfur-oxidizing symbionts</taxon>
    </lineage>
</organism>
<feature type="transmembrane region" description="Helical" evidence="11">
    <location>
        <begin position="222"/>
        <end position="243"/>
    </location>
</feature>
<evidence type="ECO:0000256" key="11">
    <source>
        <dbReference type="SAM" id="Phobius"/>
    </source>
</evidence>
<dbReference type="Pfam" id="PF02879">
    <property type="entry name" value="PGM_PMM_II"/>
    <property type="match status" value="1"/>
</dbReference>
<dbReference type="EMBL" id="QFXD01000252">
    <property type="protein sequence ID" value="RDH88333.1"/>
    <property type="molecule type" value="Genomic_DNA"/>
</dbReference>
<comment type="catalytic activity">
    <reaction evidence="1">
        <text>alpha-D-mannose 1-phosphate = D-mannose 6-phosphate</text>
        <dbReference type="Rhea" id="RHEA:11140"/>
        <dbReference type="ChEBI" id="CHEBI:58409"/>
        <dbReference type="ChEBI" id="CHEBI:58735"/>
        <dbReference type="EC" id="5.4.2.8"/>
    </reaction>
</comment>
<dbReference type="InterPro" id="IPR016066">
    <property type="entry name" value="A-D-PHexomutase_CS"/>
</dbReference>
<dbReference type="Pfam" id="PF02878">
    <property type="entry name" value="PGM_PMM_I"/>
    <property type="match status" value="1"/>
</dbReference>
<feature type="domain" description="Alpha-D-phosphohexomutase alpha/beta/alpha" evidence="15">
    <location>
        <begin position="601"/>
        <end position="709"/>
    </location>
</feature>
<evidence type="ECO:0000256" key="4">
    <source>
        <dbReference type="ARBA" id="ARBA00010231"/>
    </source>
</evidence>
<protein>
    <recommendedName>
        <fullName evidence="5">phosphomannomutase</fullName>
        <ecNumber evidence="5">5.4.2.8</ecNumber>
    </recommendedName>
</protein>
<keyword evidence="11" id="KW-0472">Membrane</keyword>
<dbReference type="InterPro" id="IPR005841">
    <property type="entry name" value="Alpha-D-phosphohexomutase_SF"/>
</dbReference>
<dbReference type="Pfam" id="PF00408">
    <property type="entry name" value="PGM_PMM_IV"/>
    <property type="match status" value="1"/>
</dbReference>
<feature type="domain" description="Alpha-D-phosphohexomutase alpha/beta/alpha" evidence="13">
    <location>
        <begin position="354"/>
        <end position="482"/>
    </location>
</feature>
<dbReference type="EC" id="5.4.2.8" evidence="5"/>
<keyword evidence="6" id="KW-0597">Phosphoprotein</keyword>
<sequence length="804" mass="88272">MKRQKKQNKQSEQTYRGGEQALAGRLSEQNLFRLQLLEGIARDPNTTALFRLNDRMALREREDQLTQIVPGVLRVRLLPAGQREPDSSVMPHLGYASLELMRQAEKQLQTPPAEVHQFGSAQQYVAMVVAVRSAEDESVLGVIHAAFPAGGLQDSVDSVKEYAGRVEVRQVVDRASALVLAMGGSIPSDQQQPDGTLPVSGSIWEVAYWKSSVGKEGFTNDLMLLLPGLVAIVLSAALLFLLAEGMRRALKKDQYSILELMESVMMGKSPTRHMARLLDMQATLEILEHQAREVRTRRIERRAKRKRDAGSRHGITVDEDLFSASDMAEDSRSLPPVRTTALASAPVTAVPMSIFRAYDIRGLVDDTLNEEGVEAIGRAVGSEIYEQGFQTVVVARDGRHSSERLAEALVRGLRGSGRDVIDVGLVPTPLLYFAAHEFTAGCGVVVTGSHNPPEYNGIKVVIGGESLSSEGIQSIYRRIQQGNLLQGDGDFETREIISEYTDRVVNDVSLARGMKVVVDCGNGASSVLATHLFQQMGCEVEELFCEVDGDFPNHHPDPSRPENMQALATQVVESKADIGFAFDGDGDRVGVVDSSGKIIWPDRVLMYLAMDVLSREPGGDIVYDVKCSRHLANVVLANGGRPLMWKSGHSMLKAKMKETGALLAGEFSGHIMFAERWYGFDDGLYAAARLLEILTLDPRSSAEIFAGLPESVSTPEYSVTLKEGEGDVIMAALDKQPDLPGARLLRIDGLRAEFEQGWGLVRTSNTTPSLIFRFEAEDEDALKLVMDVFRNLLDQVQPDLKLPF</sequence>
<evidence type="ECO:0000256" key="2">
    <source>
        <dbReference type="ARBA" id="ARBA00001946"/>
    </source>
</evidence>
<evidence type="ECO:0000313" key="16">
    <source>
        <dbReference type="EMBL" id="RDH88333.1"/>
    </source>
</evidence>
<evidence type="ECO:0000313" key="17">
    <source>
        <dbReference type="Proteomes" id="UP000255508"/>
    </source>
</evidence>
<dbReference type="InterPro" id="IPR005845">
    <property type="entry name" value="A-D-PHexomutase_a/b/a-II"/>
</dbReference>
<feature type="domain" description="Alpha-D-phosphohexomutase alpha/beta/alpha" evidence="14">
    <location>
        <begin position="499"/>
        <end position="596"/>
    </location>
</feature>
<evidence type="ECO:0000256" key="1">
    <source>
        <dbReference type="ARBA" id="ARBA00000586"/>
    </source>
</evidence>
<keyword evidence="7" id="KW-0479">Metal-binding</keyword>
<evidence type="ECO:0000256" key="5">
    <source>
        <dbReference type="ARBA" id="ARBA00012730"/>
    </source>
</evidence>
<keyword evidence="11" id="KW-0812">Transmembrane</keyword>
<dbReference type="InterPro" id="IPR005843">
    <property type="entry name" value="A-D-PHexomutase_C"/>
</dbReference>
<evidence type="ECO:0000256" key="7">
    <source>
        <dbReference type="ARBA" id="ARBA00022723"/>
    </source>
</evidence>
<dbReference type="GO" id="GO:0005975">
    <property type="term" value="P:carbohydrate metabolic process"/>
    <property type="evidence" value="ECO:0007669"/>
    <property type="project" value="InterPro"/>
</dbReference>
<comment type="cofactor">
    <cofactor evidence="2">
        <name>Mg(2+)</name>
        <dbReference type="ChEBI" id="CHEBI:18420"/>
    </cofactor>
</comment>
<reference evidence="16 17" key="1">
    <citation type="journal article" date="2018" name="ISME J.">
        <title>Endosymbiont genomes yield clues of tubeworm success.</title>
        <authorList>
            <person name="Li Y."/>
            <person name="Liles M.R."/>
            <person name="Halanych K.M."/>
        </authorList>
    </citation>
    <scope>NUCLEOTIDE SEQUENCE [LARGE SCALE GENOMIC DNA]</scope>
    <source>
        <strain evidence="16">A1422</strain>
    </source>
</reference>
<dbReference type="InterPro" id="IPR036900">
    <property type="entry name" value="A-D-PHexomutase_C_sf"/>
</dbReference>
<evidence type="ECO:0000259" key="12">
    <source>
        <dbReference type="Pfam" id="PF00408"/>
    </source>
</evidence>
<dbReference type="Gene3D" id="3.40.120.10">
    <property type="entry name" value="Alpha-D-Glucose-1,6-Bisphosphate, subunit A, domain 3"/>
    <property type="match status" value="3"/>
</dbReference>
<dbReference type="PANTHER" id="PTHR43771:SF2">
    <property type="entry name" value="PHOSPHOMANNOMUTASE_PHOSPHOGLUCOMUTASE"/>
    <property type="match status" value="1"/>
</dbReference>
<proteinExistence type="inferred from homology"/>
<comment type="caution">
    <text evidence="16">The sequence shown here is derived from an EMBL/GenBank/DDBJ whole genome shotgun (WGS) entry which is preliminary data.</text>
</comment>
<evidence type="ECO:0000259" key="13">
    <source>
        <dbReference type="Pfam" id="PF02878"/>
    </source>
</evidence>
<dbReference type="SUPFAM" id="SSF55957">
    <property type="entry name" value="Phosphoglucomutase, C-terminal domain"/>
    <property type="match status" value="1"/>
</dbReference>
<dbReference type="InterPro" id="IPR005844">
    <property type="entry name" value="A-D-PHexomutase_a/b/a-I"/>
</dbReference>
<evidence type="ECO:0000259" key="15">
    <source>
        <dbReference type="Pfam" id="PF02880"/>
    </source>
</evidence>
<evidence type="ECO:0000256" key="9">
    <source>
        <dbReference type="ARBA" id="ARBA00023235"/>
    </source>
</evidence>
<evidence type="ECO:0000256" key="8">
    <source>
        <dbReference type="ARBA" id="ARBA00022842"/>
    </source>
</evidence>
<dbReference type="GO" id="GO:0004615">
    <property type="term" value="F:phosphomannomutase activity"/>
    <property type="evidence" value="ECO:0007669"/>
    <property type="project" value="UniProtKB-EC"/>
</dbReference>
<keyword evidence="9" id="KW-0413">Isomerase</keyword>